<dbReference type="Gene3D" id="3.40.630.30">
    <property type="match status" value="1"/>
</dbReference>
<evidence type="ECO:0000313" key="3">
    <source>
        <dbReference type="Proteomes" id="UP000477488"/>
    </source>
</evidence>
<proteinExistence type="predicted"/>
<name>A0A6L5XLT1_9BACT</name>
<reference evidence="2 3" key="1">
    <citation type="submission" date="2019-09" db="EMBL/GenBank/DDBJ databases">
        <title>In-depth cultivation of the pig gut microbiome towards novel bacterial diversity and tailored functional studies.</title>
        <authorList>
            <person name="Wylensek D."/>
            <person name="Hitch T.C.A."/>
            <person name="Clavel T."/>
        </authorList>
    </citation>
    <scope>NUCLEOTIDE SEQUENCE [LARGE SCALE GENOMIC DNA]</scope>
    <source>
        <strain evidence="2 3">PG-178-WT-4</strain>
    </source>
</reference>
<dbReference type="RefSeq" id="WP_154511248.1">
    <property type="nucleotide sequence ID" value="NZ_VUMH01000008.1"/>
</dbReference>
<dbReference type="InterPro" id="IPR038740">
    <property type="entry name" value="BioF2-like_GNAT_dom"/>
</dbReference>
<dbReference type="Pfam" id="PF13480">
    <property type="entry name" value="Acetyltransf_6"/>
    <property type="match status" value="1"/>
</dbReference>
<dbReference type="InterPro" id="IPR016181">
    <property type="entry name" value="Acyl_CoA_acyltransferase"/>
</dbReference>
<dbReference type="AlphaFoldDB" id="A0A6L5XLT1"/>
<organism evidence="2 3">
    <name type="scientific">Desulfovibrio porci</name>
    <dbReference type="NCBI Taxonomy" id="2605782"/>
    <lineage>
        <taxon>Bacteria</taxon>
        <taxon>Pseudomonadati</taxon>
        <taxon>Thermodesulfobacteriota</taxon>
        <taxon>Desulfovibrionia</taxon>
        <taxon>Desulfovibrionales</taxon>
        <taxon>Desulfovibrionaceae</taxon>
        <taxon>Desulfovibrio</taxon>
    </lineage>
</organism>
<dbReference type="GO" id="GO:0016740">
    <property type="term" value="F:transferase activity"/>
    <property type="evidence" value="ECO:0007669"/>
    <property type="project" value="UniProtKB-KW"/>
</dbReference>
<evidence type="ECO:0000259" key="1">
    <source>
        <dbReference type="Pfam" id="PF13480"/>
    </source>
</evidence>
<dbReference type="Proteomes" id="UP000477488">
    <property type="component" value="Unassembled WGS sequence"/>
</dbReference>
<gene>
    <name evidence="2" type="ORF">FYJ44_08760</name>
</gene>
<keyword evidence="2" id="KW-0808">Transferase</keyword>
<sequence length="342" mass="38797">MPFLTFPKANSAPSPEFNGLCAFWKRLAVSSEQADPFCCSPSWHLAYHQAFNPARRIFFKTSPGACLIFAEELFSPEKIFLTPMEASWFFGCPLLGEDAPDLLAEALACIAREYAPAFPGIVLSGIRPEGGLAPELLRRFGRDFTFYRHSYSVQCAASLRGGLDGFLSRRSANHRAKLRKAARQARERDISFERRSPASAEEAAQIYRRMLLVEKTSWKGIGQCGMAESPAKEFYEALIGHLTATREARVIFARHEDRDIGFIFGGMAGTIYRGQQFSYDAAWKDRSIGNLLQLEKVTWLCEEAAERYDMGPIVGPRMSYKQHWTEKNMEIQTWLLRLNRRP</sequence>
<accession>A0A6L5XLT1</accession>
<dbReference type="SUPFAM" id="SSF55729">
    <property type="entry name" value="Acyl-CoA N-acyltransferases (Nat)"/>
    <property type="match status" value="1"/>
</dbReference>
<keyword evidence="3" id="KW-1185">Reference proteome</keyword>
<comment type="caution">
    <text evidence="2">The sequence shown here is derived from an EMBL/GenBank/DDBJ whole genome shotgun (WGS) entry which is preliminary data.</text>
</comment>
<feature type="domain" description="BioF2-like acetyltransferase" evidence="1">
    <location>
        <begin position="173"/>
        <end position="321"/>
    </location>
</feature>
<evidence type="ECO:0000313" key="2">
    <source>
        <dbReference type="EMBL" id="MSS28126.1"/>
    </source>
</evidence>
<dbReference type="EMBL" id="VUMH01000008">
    <property type="protein sequence ID" value="MSS28126.1"/>
    <property type="molecule type" value="Genomic_DNA"/>
</dbReference>
<protein>
    <submittedName>
        <fullName evidence="2">GNAT family N-acetyltransferase</fullName>
    </submittedName>
</protein>